<dbReference type="Proteomes" id="UP000222163">
    <property type="component" value="Unassembled WGS sequence"/>
</dbReference>
<accession>A0A2G1BYK3</accession>
<dbReference type="EMBL" id="PDUU01000001">
    <property type="protein sequence ID" value="PHN99087.1"/>
    <property type="molecule type" value="Genomic_DNA"/>
</dbReference>
<keyword evidence="5" id="KW-1185">Reference proteome</keyword>
<dbReference type="Proteomes" id="UP001242342">
    <property type="component" value="Unassembled WGS sequence"/>
</dbReference>
<dbReference type="RefSeq" id="WP_099213762.1">
    <property type="nucleotide sequence ID" value="NZ_JAUYVU010000005.1"/>
</dbReference>
<evidence type="ECO:0000313" key="3">
    <source>
        <dbReference type="EMBL" id="PHN99087.1"/>
    </source>
</evidence>
<evidence type="ECO:0000256" key="1">
    <source>
        <dbReference type="SAM" id="SignalP"/>
    </source>
</evidence>
<evidence type="ECO:0000313" key="4">
    <source>
        <dbReference type="Proteomes" id="UP000222163"/>
    </source>
</evidence>
<evidence type="ECO:0008006" key="6">
    <source>
        <dbReference type="Google" id="ProtNLM"/>
    </source>
</evidence>
<organism evidence="3 4">
    <name type="scientific">Tenacibaculum discolor</name>
    <dbReference type="NCBI Taxonomy" id="361581"/>
    <lineage>
        <taxon>Bacteria</taxon>
        <taxon>Pseudomonadati</taxon>
        <taxon>Bacteroidota</taxon>
        <taxon>Flavobacteriia</taxon>
        <taxon>Flavobacteriales</taxon>
        <taxon>Flavobacteriaceae</taxon>
        <taxon>Tenacibaculum</taxon>
    </lineage>
</organism>
<dbReference type="AlphaFoldDB" id="A0A2G1BYK3"/>
<dbReference type="EMBL" id="JAUYVU010000005">
    <property type="protein sequence ID" value="MDP2541464.1"/>
    <property type="molecule type" value="Genomic_DNA"/>
</dbReference>
<sequence length="273" mass="32275">MKTVKLKLLMGFLLLMVIPSTIFSQEENQRPEYITVTTGHWNLNYENFNKGEWIAVEKEFLDKVVKKNEFILKSFVFLHRFTPDNTEIIFVNTYSSWDNIDKAYKRSGELAKEAWPDKDERAAYFKKKDAYYTHHHSDEIYAPIGGAKMLQPTNKEMIWLVVKGHFAFPEDGSMKEFDELSKQYLDNVIQKNEFIKGFYQHGHAWGSDRTEYTRAYVIESMGDLDKMGKRSNELYREHWSDEAKRKEFGKKMSKYFTGKHGDYIYTSVPELTK</sequence>
<proteinExistence type="predicted"/>
<reference evidence="3" key="2">
    <citation type="submission" date="2017-10" db="EMBL/GenBank/DDBJ databases">
        <authorList>
            <person name="Enke T.N."/>
            <person name="Cordero O.X."/>
        </authorList>
    </citation>
    <scope>NUCLEOTIDE SEQUENCE</scope>
    <source>
        <strain evidence="3">4G03</strain>
    </source>
</reference>
<comment type="caution">
    <text evidence="3">The sequence shown here is derived from an EMBL/GenBank/DDBJ whole genome shotgun (WGS) entry which is preliminary data.</text>
</comment>
<keyword evidence="1" id="KW-0732">Signal</keyword>
<evidence type="ECO:0000313" key="2">
    <source>
        <dbReference type="EMBL" id="MDP2541464.1"/>
    </source>
</evidence>
<reference evidence="2 5" key="3">
    <citation type="submission" date="2023-07" db="EMBL/GenBank/DDBJ databases">
        <title>Genome content predicts the carbon catabolic preferences of heterotrophic bacteria.</title>
        <authorList>
            <person name="Gralka M."/>
        </authorList>
    </citation>
    <scope>NUCLEOTIDE SEQUENCE [LARGE SCALE GENOMIC DNA]</scope>
    <source>
        <strain evidence="2 5">4G03</strain>
    </source>
</reference>
<reference evidence="3 4" key="1">
    <citation type="journal article" date="2016" name="Nat. Commun.">
        <title>Microbial interactions lead to rapid micro-scale successions on model marine particles.</title>
        <authorList>
            <person name="Datta M.S."/>
            <person name="Sliwerska E."/>
            <person name="Gore J."/>
            <person name="Polz M.F."/>
            <person name="Cordero O.X."/>
        </authorList>
    </citation>
    <scope>NUCLEOTIDE SEQUENCE [LARGE SCALE GENOMIC DNA]</scope>
    <source>
        <strain evidence="3 4">4G03</strain>
    </source>
</reference>
<feature type="chain" id="PRO_5013753459" description="NIPSNAP family containing protein" evidence="1">
    <location>
        <begin position="25"/>
        <end position="273"/>
    </location>
</feature>
<name>A0A2G1BYK3_9FLAO</name>
<protein>
    <recommendedName>
        <fullName evidence="6">NIPSNAP family containing protein</fullName>
    </recommendedName>
</protein>
<feature type="signal peptide" evidence="1">
    <location>
        <begin position="1"/>
        <end position="24"/>
    </location>
</feature>
<evidence type="ECO:0000313" key="5">
    <source>
        <dbReference type="Proteomes" id="UP001242342"/>
    </source>
</evidence>
<gene>
    <name evidence="3" type="ORF">CSC81_00245</name>
    <name evidence="2" type="ORF">Q8W23_08270</name>
</gene>